<dbReference type="InterPro" id="IPR000700">
    <property type="entry name" value="PAS-assoc_C"/>
</dbReference>
<dbReference type="Pfam" id="PF08447">
    <property type="entry name" value="PAS_3"/>
    <property type="match status" value="1"/>
</dbReference>
<proteinExistence type="predicted"/>
<dbReference type="AlphaFoldDB" id="A0A0K6IW00"/>
<feature type="domain" description="GGDEF" evidence="3">
    <location>
        <begin position="299"/>
        <end position="432"/>
    </location>
</feature>
<dbReference type="SMART" id="SM00086">
    <property type="entry name" value="PAC"/>
    <property type="match status" value="2"/>
</dbReference>
<name>A0A0K6IW00_9PROT</name>
<dbReference type="EMBL" id="CYHH01000006">
    <property type="protein sequence ID" value="CUB07300.1"/>
    <property type="molecule type" value="Genomic_DNA"/>
</dbReference>
<dbReference type="InterPro" id="IPR013655">
    <property type="entry name" value="PAS_fold_3"/>
</dbReference>
<keyword evidence="5" id="KW-1185">Reference proteome</keyword>
<dbReference type="InterPro" id="IPR001610">
    <property type="entry name" value="PAC"/>
</dbReference>
<dbReference type="Proteomes" id="UP000182108">
    <property type="component" value="Unassembled WGS sequence"/>
</dbReference>
<dbReference type="RefSeq" id="WP_055423591.1">
    <property type="nucleotide sequence ID" value="NZ_CYHH01000006.1"/>
</dbReference>
<sequence length="435" mass="49402">MRSDPASSPARLETRLRLALEAAGLATWDLDFVHETTWLDAQWSRWMGLGNEPVRLSFAQWRSFVHPDDWPKVRSALIDLLKGKTSVYQQRYRIRTPDGRILWLEDRGQVCDRDPTTGRALRAIGVSRDVTQEEEKIQRDRLLTAALRHAPVGIMIAAADGTVEWVNPALEQITGYRADQLIGTRAGYLLHSGLQPESFYRELWETISQGEIWQGRVLNKTATGELRHHDVTIAPVTDRAGKPLHYIATYRDVTDQVLLEERLERMAMTDPLTELPNRRAFLDAMHKEFQRVVRSGFTISSSFCLIDLDHFKRINDTLGHAAGDAVLRHFAQTIRQTLRQMDVCGRLGGEEFGILLPQTDDRAATAAIERLLRTIRQSVVVFNGHAIRYTVSAGGTSFSISDRTIDDVFARADRALYQAKENGRDHLVWIAPEDR</sequence>
<dbReference type="InterPro" id="IPR052163">
    <property type="entry name" value="DGC-Regulatory_Protein"/>
</dbReference>
<evidence type="ECO:0000313" key="4">
    <source>
        <dbReference type="EMBL" id="CUB07300.1"/>
    </source>
</evidence>
<dbReference type="CDD" id="cd00130">
    <property type="entry name" value="PAS"/>
    <property type="match status" value="1"/>
</dbReference>
<dbReference type="Gene3D" id="3.30.450.20">
    <property type="entry name" value="PAS domain"/>
    <property type="match status" value="2"/>
</dbReference>
<dbReference type="PANTHER" id="PTHR46663:SF4">
    <property type="entry name" value="DIGUANYLATE CYCLASE DGCT-RELATED"/>
    <property type="match status" value="1"/>
</dbReference>
<evidence type="ECO:0000259" key="2">
    <source>
        <dbReference type="PROSITE" id="PS50113"/>
    </source>
</evidence>
<dbReference type="Pfam" id="PF13426">
    <property type="entry name" value="PAS_9"/>
    <property type="match status" value="1"/>
</dbReference>
<dbReference type="CDD" id="cd01949">
    <property type="entry name" value="GGDEF"/>
    <property type="match status" value="1"/>
</dbReference>
<feature type="domain" description="PAC" evidence="2">
    <location>
        <begin position="88"/>
        <end position="142"/>
    </location>
</feature>
<dbReference type="GO" id="GO:0003824">
    <property type="term" value="F:catalytic activity"/>
    <property type="evidence" value="ECO:0007669"/>
    <property type="project" value="UniProtKB-ARBA"/>
</dbReference>
<dbReference type="InterPro" id="IPR000160">
    <property type="entry name" value="GGDEF_dom"/>
</dbReference>
<reference evidence="5" key="1">
    <citation type="submission" date="2015-08" db="EMBL/GenBank/DDBJ databases">
        <authorList>
            <person name="Babu N.S."/>
            <person name="Beckwith C.J."/>
            <person name="Beseler K.G."/>
            <person name="Brison A."/>
            <person name="Carone J.V."/>
            <person name="Caskin T.P."/>
            <person name="Diamond M."/>
            <person name="Durham M.E."/>
            <person name="Foxe J.M."/>
            <person name="Go M."/>
            <person name="Henderson B.A."/>
            <person name="Jones I.B."/>
            <person name="McGettigan J.A."/>
            <person name="Micheletti S.J."/>
            <person name="Nasrallah M.E."/>
            <person name="Ortiz D."/>
            <person name="Piller C.R."/>
            <person name="Privatt S.R."/>
            <person name="Schneider S.L."/>
            <person name="Sharp S."/>
            <person name="Smith T.C."/>
            <person name="Stanton J.D."/>
            <person name="Ullery H.E."/>
            <person name="Wilson R.J."/>
            <person name="Serrano M.G."/>
            <person name="Buck G."/>
            <person name="Lee V."/>
            <person name="Wang Y."/>
            <person name="Carvalho R."/>
            <person name="Voegtly L."/>
            <person name="Shi R."/>
            <person name="Duckworth R."/>
            <person name="Johnson A."/>
            <person name="Loviza R."/>
            <person name="Walstead R."/>
            <person name="Shah Z."/>
            <person name="Kiflezghi M."/>
            <person name="Wade K."/>
            <person name="Ball S.L."/>
            <person name="Bradley K.W."/>
            <person name="Asai D.J."/>
            <person name="Bowman C.A."/>
            <person name="Russell D.A."/>
            <person name="Pope W.H."/>
            <person name="Jacobs-Sera D."/>
            <person name="Hendrix R.W."/>
            <person name="Hatfull G.F."/>
        </authorList>
    </citation>
    <scope>NUCLEOTIDE SEQUENCE [LARGE SCALE GENOMIC DNA]</scope>
    <source>
        <strain evidence="5">JCM 19170</strain>
    </source>
</reference>
<protein>
    <submittedName>
        <fullName evidence="4">PAS domain S-box/diguanylate cyclase (GGDEF) domain</fullName>
    </submittedName>
</protein>
<gene>
    <name evidence="4" type="ORF">Ga0061068_10649</name>
</gene>
<dbReference type="InterPro" id="IPR043128">
    <property type="entry name" value="Rev_trsase/Diguanyl_cyclase"/>
</dbReference>
<dbReference type="InterPro" id="IPR035965">
    <property type="entry name" value="PAS-like_dom_sf"/>
</dbReference>
<evidence type="ECO:0000259" key="1">
    <source>
        <dbReference type="PROSITE" id="PS50112"/>
    </source>
</evidence>
<dbReference type="InterPro" id="IPR000014">
    <property type="entry name" value="PAS"/>
</dbReference>
<evidence type="ECO:0000313" key="5">
    <source>
        <dbReference type="Proteomes" id="UP000182108"/>
    </source>
</evidence>
<dbReference type="PROSITE" id="PS50887">
    <property type="entry name" value="GGDEF"/>
    <property type="match status" value="1"/>
</dbReference>
<dbReference type="NCBIfam" id="TIGR00254">
    <property type="entry name" value="GGDEF"/>
    <property type="match status" value="1"/>
</dbReference>
<dbReference type="InterPro" id="IPR029787">
    <property type="entry name" value="Nucleotide_cyclase"/>
</dbReference>
<dbReference type="PANTHER" id="PTHR46663">
    <property type="entry name" value="DIGUANYLATE CYCLASE DGCT-RELATED"/>
    <property type="match status" value="1"/>
</dbReference>
<organism evidence="4 5">
    <name type="scientific">Tepidiphilus thermophilus</name>
    <dbReference type="NCBI Taxonomy" id="876478"/>
    <lineage>
        <taxon>Bacteria</taxon>
        <taxon>Pseudomonadati</taxon>
        <taxon>Pseudomonadota</taxon>
        <taxon>Hydrogenophilia</taxon>
        <taxon>Hydrogenophilales</taxon>
        <taxon>Hydrogenophilaceae</taxon>
        <taxon>Tepidiphilus</taxon>
    </lineage>
</organism>
<dbReference type="PROSITE" id="PS50113">
    <property type="entry name" value="PAC"/>
    <property type="match status" value="2"/>
</dbReference>
<dbReference type="NCBIfam" id="TIGR00229">
    <property type="entry name" value="sensory_box"/>
    <property type="match status" value="2"/>
</dbReference>
<dbReference type="SMART" id="SM00267">
    <property type="entry name" value="GGDEF"/>
    <property type="match status" value="1"/>
</dbReference>
<feature type="domain" description="PAC" evidence="2">
    <location>
        <begin position="211"/>
        <end position="265"/>
    </location>
</feature>
<dbReference type="FunFam" id="3.30.70.270:FF:000001">
    <property type="entry name" value="Diguanylate cyclase domain protein"/>
    <property type="match status" value="1"/>
</dbReference>
<dbReference type="SUPFAM" id="SSF55073">
    <property type="entry name" value="Nucleotide cyclase"/>
    <property type="match status" value="1"/>
</dbReference>
<dbReference type="OrthoDB" id="5293332at2"/>
<dbReference type="Gene3D" id="3.30.70.270">
    <property type="match status" value="1"/>
</dbReference>
<dbReference type="SUPFAM" id="SSF55785">
    <property type="entry name" value="PYP-like sensor domain (PAS domain)"/>
    <property type="match status" value="2"/>
</dbReference>
<feature type="domain" description="PAS" evidence="1">
    <location>
        <begin position="139"/>
        <end position="198"/>
    </location>
</feature>
<dbReference type="PROSITE" id="PS50112">
    <property type="entry name" value="PAS"/>
    <property type="match status" value="1"/>
</dbReference>
<accession>A0A0K6IW00</accession>
<dbReference type="Pfam" id="PF00990">
    <property type="entry name" value="GGDEF"/>
    <property type="match status" value="1"/>
</dbReference>
<evidence type="ECO:0000259" key="3">
    <source>
        <dbReference type="PROSITE" id="PS50887"/>
    </source>
</evidence>
<dbReference type="SMART" id="SM00091">
    <property type="entry name" value="PAS"/>
    <property type="match status" value="2"/>
</dbReference>